<feature type="region of interest" description="Disordered" evidence="1">
    <location>
        <begin position="46"/>
        <end position="119"/>
    </location>
</feature>
<evidence type="ECO:0000313" key="2">
    <source>
        <dbReference type="EMBL" id="VDN60455.1"/>
    </source>
</evidence>
<evidence type="ECO:0000313" key="3">
    <source>
        <dbReference type="Proteomes" id="UP000038040"/>
    </source>
</evidence>
<reference evidence="5" key="1">
    <citation type="submission" date="2017-02" db="UniProtKB">
        <authorList>
            <consortium name="WormBaseParasite"/>
        </authorList>
    </citation>
    <scope>IDENTIFICATION</scope>
</reference>
<dbReference type="AlphaFoldDB" id="A0A0N4ULB3"/>
<proteinExistence type="predicted"/>
<feature type="compositionally biased region" description="Basic residues" evidence="1">
    <location>
        <begin position="218"/>
        <end position="230"/>
    </location>
</feature>
<dbReference type="Proteomes" id="UP000274756">
    <property type="component" value="Unassembled WGS sequence"/>
</dbReference>
<protein>
    <submittedName>
        <fullName evidence="5">Bromo domain-containing protein</fullName>
    </submittedName>
</protein>
<feature type="compositionally biased region" description="Polar residues" evidence="1">
    <location>
        <begin position="323"/>
        <end position="334"/>
    </location>
</feature>
<dbReference type="EMBL" id="UYYG01001217">
    <property type="protein sequence ID" value="VDN60455.1"/>
    <property type="molecule type" value="Genomic_DNA"/>
</dbReference>
<gene>
    <name evidence="2" type="ORF">DME_LOCUS10428</name>
</gene>
<feature type="compositionally biased region" description="Polar residues" evidence="1">
    <location>
        <begin position="195"/>
        <end position="206"/>
    </location>
</feature>
<feature type="region of interest" description="Disordered" evidence="1">
    <location>
        <begin position="427"/>
        <end position="481"/>
    </location>
</feature>
<keyword evidence="4" id="KW-1185">Reference proteome</keyword>
<feature type="compositionally biased region" description="Basic residues" evidence="1">
    <location>
        <begin position="295"/>
        <end position="307"/>
    </location>
</feature>
<sequence length="481" mass="54824">MGIHKRFSQLRSKSDKIYRHGIEKKGKHLLSMKNIKKEKFLPSLSTQDSYSKQAKFKRQKQKKREGSKKFAGLIDVKTKRRKSSSREFKESINSAKKKFSVKTDGLQGHENDSKEAMPIIKPAIPMKKTLLKRSSEIEDVTPPYLSSDSTIIEKLSSDRVDASISDLKKTSKNERKSEKIIKPTDRLNYREIATQMPSSSGRSSTKPIRPKKSEKTKGMTRIKIKKKGKDKNKASSRTLDSKMGSSGLKIAKKVKHKQTTEEKRKAKKKKDSTCKNFAMLRKSIGGRILFSDRGHKAKKKQKIKDKKRSSSDKNVESADFSEKFSQPSTESGSKTKSRKNEKKQLAKFSNNFSRKIFQLKPKEKLRKSHKKMIECTKCAQNSKLRTLKTKRSTTKSIGYLSNYSKIIPIELTKKAKANIAKSNKAKLLQKSSNKKQKVLKEKINRQKKSHGTKSMDEATNSLDQTMEDEISLKMPSKANGN</sequence>
<evidence type="ECO:0000313" key="5">
    <source>
        <dbReference type="WBParaSite" id="DME_0000858101-mRNA-1"/>
    </source>
</evidence>
<organism evidence="3 5">
    <name type="scientific">Dracunculus medinensis</name>
    <name type="common">Guinea worm</name>
    <dbReference type="NCBI Taxonomy" id="318479"/>
    <lineage>
        <taxon>Eukaryota</taxon>
        <taxon>Metazoa</taxon>
        <taxon>Ecdysozoa</taxon>
        <taxon>Nematoda</taxon>
        <taxon>Chromadorea</taxon>
        <taxon>Rhabditida</taxon>
        <taxon>Spirurina</taxon>
        <taxon>Dracunculoidea</taxon>
        <taxon>Dracunculidae</taxon>
        <taxon>Dracunculus</taxon>
    </lineage>
</organism>
<name>A0A0N4ULB3_DRAME</name>
<feature type="compositionally biased region" description="Basic residues" evidence="1">
    <location>
        <begin position="54"/>
        <end position="66"/>
    </location>
</feature>
<reference evidence="2 4" key="2">
    <citation type="submission" date="2018-11" db="EMBL/GenBank/DDBJ databases">
        <authorList>
            <consortium name="Pathogen Informatics"/>
        </authorList>
    </citation>
    <scope>NUCLEOTIDE SEQUENCE [LARGE SCALE GENOMIC DNA]</scope>
</reference>
<feature type="compositionally biased region" description="Basic and acidic residues" evidence="1">
    <location>
        <begin position="308"/>
        <end position="322"/>
    </location>
</feature>
<dbReference type="WBParaSite" id="DME_0000858101-mRNA-1">
    <property type="protein sequence ID" value="DME_0000858101-mRNA-1"/>
    <property type="gene ID" value="DME_0000858101"/>
</dbReference>
<evidence type="ECO:0000256" key="1">
    <source>
        <dbReference type="SAM" id="MobiDB-lite"/>
    </source>
</evidence>
<feature type="compositionally biased region" description="Basic and acidic residues" evidence="1">
    <location>
        <begin position="162"/>
        <end position="189"/>
    </location>
</feature>
<feature type="region of interest" description="Disordered" evidence="1">
    <location>
        <begin position="162"/>
        <end position="353"/>
    </location>
</feature>
<accession>A0A0N4ULB3</accession>
<evidence type="ECO:0000313" key="4">
    <source>
        <dbReference type="Proteomes" id="UP000274756"/>
    </source>
</evidence>
<dbReference type="Proteomes" id="UP000038040">
    <property type="component" value="Unplaced"/>
</dbReference>